<evidence type="ECO:0000313" key="3">
    <source>
        <dbReference type="Proteomes" id="UP001159363"/>
    </source>
</evidence>
<gene>
    <name evidence="2" type="ORF">PR048_029460</name>
</gene>
<protein>
    <submittedName>
        <fullName evidence="2">Uncharacterized protein</fullName>
    </submittedName>
</protein>
<feature type="compositionally biased region" description="Basic and acidic residues" evidence="1">
    <location>
        <begin position="323"/>
        <end position="341"/>
    </location>
</feature>
<proteinExistence type="predicted"/>
<accession>A0ABQ9GDT5</accession>
<evidence type="ECO:0000313" key="2">
    <source>
        <dbReference type="EMBL" id="KAJ8870438.1"/>
    </source>
</evidence>
<name>A0ABQ9GDT5_9NEOP</name>
<feature type="region of interest" description="Disordered" evidence="1">
    <location>
        <begin position="323"/>
        <end position="348"/>
    </location>
</feature>
<organism evidence="2 3">
    <name type="scientific">Dryococelus australis</name>
    <dbReference type="NCBI Taxonomy" id="614101"/>
    <lineage>
        <taxon>Eukaryota</taxon>
        <taxon>Metazoa</taxon>
        <taxon>Ecdysozoa</taxon>
        <taxon>Arthropoda</taxon>
        <taxon>Hexapoda</taxon>
        <taxon>Insecta</taxon>
        <taxon>Pterygota</taxon>
        <taxon>Neoptera</taxon>
        <taxon>Polyneoptera</taxon>
        <taxon>Phasmatodea</taxon>
        <taxon>Verophasmatodea</taxon>
        <taxon>Anareolatae</taxon>
        <taxon>Phasmatidae</taxon>
        <taxon>Eurycanthinae</taxon>
        <taxon>Dryococelus</taxon>
    </lineage>
</organism>
<reference evidence="2 3" key="1">
    <citation type="submission" date="2023-02" db="EMBL/GenBank/DDBJ databases">
        <title>LHISI_Scaffold_Assembly.</title>
        <authorList>
            <person name="Stuart O.P."/>
            <person name="Cleave R."/>
            <person name="Magrath M.J.L."/>
            <person name="Mikheyev A.S."/>
        </authorList>
    </citation>
    <scope>NUCLEOTIDE SEQUENCE [LARGE SCALE GENOMIC DNA]</scope>
    <source>
        <strain evidence="2">Daus_M_001</strain>
        <tissue evidence="2">Leg muscle</tissue>
    </source>
</reference>
<dbReference type="Proteomes" id="UP001159363">
    <property type="component" value="Chromosome 12"/>
</dbReference>
<dbReference type="EMBL" id="JARBHB010000013">
    <property type="protein sequence ID" value="KAJ8870438.1"/>
    <property type="molecule type" value="Genomic_DNA"/>
</dbReference>
<comment type="caution">
    <text evidence="2">The sequence shown here is derived from an EMBL/GenBank/DDBJ whole genome shotgun (WGS) entry which is preliminary data.</text>
</comment>
<evidence type="ECO:0000256" key="1">
    <source>
        <dbReference type="SAM" id="MobiDB-lite"/>
    </source>
</evidence>
<keyword evidence="3" id="KW-1185">Reference proteome</keyword>
<sequence length="592" mass="64802">MDVVQVESVESLHKYELASQAKLLAEQCSQASKLTGVDMGDVLSGRHVVLLYANVIVKFTCANVQTTYVACPGLTSATATANALENHTELAAATAYVSEPQGSYRPTGLACLITVRCKPYSSGSPRRKNPMGRGLESAPAMGLAHLFQSTCADTQLLYHAVFLEHFLAKVKVREYRQPAPGGGVTSRSAGSLTHFGPLVTGGVHLGSPAERTGDVYISPREREPRSPAGIKTAVIICARVLTAGFLLYTAPFTPPPPFLSLSRAGPRGVINWHGKHFIKYSRYVLPTSVPPQNKIFSMERSTRNEEIWASFNAWVLRAGEGEVEQRRNAKPGGTRDPRENPRWPVASSGMIPTCEKSGGWGTSDLVGNRTRTNRRMLGGNTETITTDIGPIVEGTGSSLQYGPRRQYICAFGRVYTVIVAITKVCDSHCLDRPCLHTRSRHAATVNLKRDISDNNCLCYTINTTIVACSVTTVTIDYLVRADIAKVRRNYRELLSPCIGDLTQRVNSSVGKHVLGCSGSCRSLSRRDDTEKARAPQPRQIFSACYCPRLPEEATRDLPRARQVARTSAYSARAFQVYITRISKDDRQTYPSS</sequence>